<keyword evidence="4 7" id="KW-0547">Nucleotide-binding</keyword>
<evidence type="ECO:0000259" key="9">
    <source>
        <dbReference type="PROSITE" id="PS50011"/>
    </source>
</evidence>
<dbReference type="EMBL" id="BAAAUV010000012">
    <property type="protein sequence ID" value="GAA3221302.1"/>
    <property type="molecule type" value="Genomic_DNA"/>
</dbReference>
<gene>
    <name evidence="10" type="ORF">GCM10010468_46360</name>
</gene>
<dbReference type="CDD" id="cd14014">
    <property type="entry name" value="STKc_PknB_like"/>
    <property type="match status" value="1"/>
</dbReference>
<dbReference type="Proteomes" id="UP001501237">
    <property type="component" value="Unassembled WGS sequence"/>
</dbReference>
<dbReference type="InterPro" id="IPR017441">
    <property type="entry name" value="Protein_kinase_ATP_BS"/>
</dbReference>
<feature type="compositionally biased region" description="Low complexity" evidence="8">
    <location>
        <begin position="497"/>
        <end position="515"/>
    </location>
</feature>
<dbReference type="PROSITE" id="PS00107">
    <property type="entry name" value="PROTEIN_KINASE_ATP"/>
    <property type="match status" value="1"/>
</dbReference>
<evidence type="ECO:0000313" key="11">
    <source>
        <dbReference type="Proteomes" id="UP001501237"/>
    </source>
</evidence>
<feature type="compositionally biased region" description="Acidic residues" evidence="8">
    <location>
        <begin position="516"/>
        <end position="539"/>
    </location>
</feature>
<evidence type="ECO:0000256" key="1">
    <source>
        <dbReference type="ARBA" id="ARBA00012513"/>
    </source>
</evidence>
<protein>
    <recommendedName>
        <fullName evidence="1">non-specific serine/threonine protein kinase</fullName>
        <ecNumber evidence="1">2.7.11.1</ecNumber>
    </recommendedName>
</protein>
<feature type="domain" description="Protein kinase" evidence="9">
    <location>
        <begin position="8"/>
        <end position="258"/>
    </location>
</feature>
<feature type="region of interest" description="Disordered" evidence="8">
    <location>
        <begin position="339"/>
        <end position="407"/>
    </location>
</feature>
<sequence>MDWVIPGFDQVRELGSGAMGRVVLARDRATGELVAVKYLAGRLEADQRFRRAFRSEAALLSRVRSPHVVRLRGYVEGGSEGAAILMDFVPGIALNDLLVATGPMAPEAALTVLKGSLLGLAAAHGLGVVHRDYKPGNVLVTEQGLSTLVDFGIASRFGERAGRSGTPSYMPPEQWGGEEATPAGDVYAATAVFFECLTGGPPFRAGNLSELEQLHRMAPIPYERVPEPVRRLVYDGLAKDPALRPPGASAFVTGLERMAEAGYGPRWEERGAAALAALASTLPAAALAHGGLPAQTAGGSGMPAGGGLAVKVAAVVIAALAVAGGTSYLVLASDDKPARPAAQAGTQTPPSPLPSVSTAVPTVTATAPTTGPTETPLTPQPTPTISGQVPPVSPTTSAQPISCTKESASHDFGEVEVGSSEAYSFAFKWLSCDDEKSLEVKGDQAFTAALTACPATGASGPCSVTVTFTAEEPGTYEADVVIPDDAGDPTNITFHVTATATSPGTPSATPTTSEPTPEEPTDEPTPEESTDDPEPDPTP</sequence>
<evidence type="ECO:0000256" key="7">
    <source>
        <dbReference type="PROSITE-ProRule" id="PRU10141"/>
    </source>
</evidence>
<dbReference type="Pfam" id="PF00069">
    <property type="entry name" value="Pkinase"/>
    <property type="match status" value="1"/>
</dbReference>
<proteinExistence type="predicted"/>
<keyword evidence="11" id="KW-1185">Reference proteome</keyword>
<organism evidence="10 11">
    <name type="scientific">Actinocorallia longicatena</name>
    <dbReference type="NCBI Taxonomy" id="111803"/>
    <lineage>
        <taxon>Bacteria</taxon>
        <taxon>Bacillati</taxon>
        <taxon>Actinomycetota</taxon>
        <taxon>Actinomycetes</taxon>
        <taxon>Streptosporangiales</taxon>
        <taxon>Thermomonosporaceae</taxon>
        <taxon>Actinocorallia</taxon>
    </lineage>
</organism>
<dbReference type="EC" id="2.7.11.1" evidence="1"/>
<comment type="caution">
    <text evidence="10">The sequence shown here is derived from an EMBL/GenBank/DDBJ whole genome shotgun (WGS) entry which is preliminary data.</text>
</comment>
<dbReference type="Gene3D" id="2.60.40.10">
    <property type="entry name" value="Immunoglobulins"/>
    <property type="match status" value="1"/>
</dbReference>
<dbReference type="InterPro" id="IPR000719">
    <property type="entry name" value="Prot_kinase_dom"/>
</dbReference>
<accession>A0ABP6QD38</accession>
<keyword evidence="5" id="KW-0418">Kinase</keyword>
<keyword evidence="6 7" id="KW-0067">ATP-binding</keyword>
<dbReference type="InterPro" id="IPR008271">
    <property type="entry name" value="Ser/Thr_kinase_AS"/>
</dbReference>
<dbReference type="PANTHER" id="PTHR43289">
    <property type="entry name" value="MITOGEN-ACTIVATED PROTEIN KINASE KINASE KINASE 20-RELATED"/>
    <property type="match status" value="1"/>
</dbReference>
<name>A0ABP6QD38_9ACTN</name>
<dbReference type="PROSITE" id="PS00108">
    <property type="entry name" value="PROTEIN_KINASE_ST"/>
    <property type="match status" value="1"/>
</dbReference>
<dbReference type="PROSITE" id="PS50011">
    <property type="entry name" value="PROTEIN_KINASE_DOM"/>
    <property type="match status" value="1"/>
</dbReference>
<dbReference type="PRINTS" id="PR01217">
    <property type="entry name" value="PRICHEXTENSN"/>
</dbReference>
<keyword evidence="2" id="KW-0723">Serine/threonine-protein kinase</keyword>
<dbReference type="InterPro" id="IPR011009">
    <property type="entry name" value="Kinase-like_dom_sf"/>
</dbReference>
<evidence type="ECO:0000313" key="10">
    <source>
        <dbReference type="EMBL" id="GAA3221302.1"/>
    </source>
</evidence>
<feature type="binding site" evidence="7">
    <location>
        <position position="37"/>
    </location>
    <ligand>
        <name>ATP</name>
        <dbReference type="ChEBI" id="CHEBI:30616"/>
    </ligand>
</feature>
<dbReference type="SUPFAM" id="SSF56112">
    <property type="entry name" value="Protein kinase-like (PK-like)"/>
    <property type="match status" value="1"/>
</dbReference>
<feature type="region of interest" description="Disordered" evidence="8">
    <location>
        <begin position="490"/>
        <end position="539"/>
    </location>
</feature>
<evidence type="ECO:0000256" key="5">
    <source>
        <dbReference type="ARBA" id="ARBA00022777"/>
    </source>
</evidence>
<feature type="compositionally biased region" description="Polar residues" evidence="8">
    <location>
        <begin position="394"/>
        <end position="406"/>
    </location>
</feature>
<dbReference type="Gene3D" id="1.10.510.10">
    <property type="entry name" value="Transferase(Phosphotransferase) domain 1"/>
    <property type="match status" value="1"/>
</dbReference>
<evidence type="ECO:0000256" key="3">
    <source>
        <dbReference type="ARBA" id="ARBA00022679"/>
    </source>
</evidence>
<evidence type="ECO:0000256" key="8">
    <source>
        <dbReference type="SAM" id="MobiDB-lite"/>
    </source>
</evidence>
<dbReference type="RefSeq" id="WP_344831817.1">
    <property type="nucleotide sequence ID" value="NZ_BAAAUV010000012.1"/>
</dbReference>
<evidence type="ECO:0000256" key="4">
    <source>
        <dbReference type="ARBA" id="ARBA00022741"/>
    </source>
</evidence>
<dbReference type="InterPro" id="IPR013783">
    <property type="entry name" value="Ig-like_fold"/>
</dbReference>
<reference evidence="11" key="1">
    <citation type="journal article" date="2019" name="Int. J. Syst. Evol. Microbiol.">
        <title>The Global Catalogue of Microorganisms (GCM) 10K type strain sequencing project: providing services to taxonomists for standard genome sequencing and annotation.</title>
        <authorList>
            <consortium name="The Broad Institute Genomics Platform"/>
            <consortium name="The Broad Institute Genome Sequencing Center for Infectious Disease"/>
            <person name="Wu L."/>
            <person name="Ma J."/>
        </authorList>
    </citation>
    <scope>NUCLEOTIDE SEQUENCE [LARGE SCALE GENOMIC DNA]</scope>
    <source>
        <strain evidence="11">JCM 9377</strain>
    </source>
</reference>
<keyword evidence="3" id="KW-0808">Transferase</keyword>
<evidence type="ECO:0000256" key="2">
    <source>
        <dbReference type="ARBA" id="ARBA00022527"/>
    </source>
</evidence>
<feature type="compositionally biased region" description="Low complexity" evidence="8">
    <location>
        <begin position="354"/>
        <end position="377"/>
    </location>
</feature>
<evidence type="ECO:0000256" key="6">
    <source>
        <dbReference type="ARBA" id="ARBA00022840"/>
    </source>
</evidence>
<dbReference type="PANTHER" id="PTHR43289:SF6">
    <property type="entry name" value="SERINE_THREONINE-PROTEIN KINASE NEKL-3"/>
    <property type="match status" value="1"/>
</dbReference>